<reference evidence="2 3" key="1">
    <citation type="submission" date="2017-09" db="EMBL/GenBank/DDBJ databases">
        <title>Large-scale bioinformatics analysis of Bacillus genomes uncovers conserved roles of natural products in bacterial physiology.</title>
        <authorList>
            <consortium name="Agbiome Team Llc"/>
            <person name="Bleich R.M."/>
            <person name="Grubbs K.J."/>
            <person name="Santa Maria K.C."/>
            <person name="Allen S.E."/>
            <person name="Farag S."/>
            <person name="Shank E.A."/>
            <person name="Bowers A."/>
        </authorList>
    </citation>
    <scope>NUCLEOTIDE SEQUENCE [LARGE SCALE GENOMIC DNA]</scope>
    <source>
        <strain evidence="2 3">AFS081271</strain>
    </source>
</reference>
<dbReference type="Pfam" id="PF01381">
    <property type="entry name" value="HTH_3"/>
    <property type="match status" value="1"/>
</dbReference>
<dbReference type="RefSeq" id="WP_098555612.1">
    <property type="nucleotide sequence ID" value="NZ_NUXH01000033.1"/>
</dbReference>
<protein>
    <submittedName>
        <fullName evidence="2">Transcriptional regulator</fullName>
    </submittedName>
</protein>
<dbReference type="InterPro" id="IPR001387">
    <property type="entry name" value="Cro/C1-type_HTH"/>
</dbReference>
<feature type="domain" description="HTH cro/C1-type" evidence="1">
    <location>
        <begin position="10"/>
        <end position="66"/>
    </location>
</feature>
<gene>
    <name evidence="2" type="ORF">COJ30_09550</name>
</gene>
<sequence>MLNKNSITKLKIAFEKSDFTYEGLATVVGISKSYCYKIINAHKYKKRLYYGTASKIAKALNEEVADLFDEHENFFNNKVSLRDTR</sequence>
<dbReference type="Proteomes" id="UP000222851">
    <property type="component" value="Unassembled WGS sequence"/>
</dbReference>
<evidence type="ECO:0000313" key="3">
    <source>
        <dbReference type="Proteomes" id="UP000222851"/>
    </source>
</evidence>
<dbReference type="EMBL" id="NUXH01000033">
    <property type="protein sequence ID" value="PFL71986.1"/>
    <property type="molecule type" value="Genomic_DNA"/>
</dbReference>
<dbReference type="CDD" id="cd00093">
    <property type="entry name" value="HTH_XRE"/>
    <property type="match status" value="1"/>
</dbReference>
<dbReference type="AlphaFoldDB" id="A0A2B0Y6G8"/>
<dbReference type="GO" id="GO:0003677">
    <property type="term" value="F:DNA binding"/>
    <property type="evidence" value="ECO:0007669"/>
    <property type="project" value="InterPro"/>
</dbReference>
<organism evidence="2 3">
    <name type="scientific">Bacillus anthracis</name>
    <name type="common">anthrax bacterium</name>
    <dbReference type="NCBI Taxonomy" id="1392"/>
    <lineage>
        <taxon>Bacteria</taxon>
        <taxon>Bacillati</taxon>
        <taxon>Bacillota</taxon>
        <taxon>Bacilli</taxon>
        <taxon>Bacillales</taxon>
        <taxon>Bacillaceae</taxon>
        <taxon>Bacillus</taxon>
        <taxon>Bacillus cereus group</taxon>
    </lineage>
</organism>
<name>A0A2B0Y6G8_BACAN</name>
<dbReference type="InterPro" id="IPR010982">
    <property type="entry name" value="Lambda_DNA-bd_dom_sf"/>
</dbReference>
<dbReference type="SUPFAM" id="SSF47413">
    <property type="entry name" value="lambda repressor-like DNA-binding domains"/>
    <property type="match status" value="1"/>
</dbReference>
<comment type="caution">
    <text evidence="2">The sequence shown here is derived from an EMBL/GenBank/DDBJ whole genome shotgun (WGS) entry which is preliminary data.</text>
</comment>
<proteinExistence type="predicted"/>
<dbReference type="Gene3D" id="1.10.260.40">
    <property type="entry name" value="lambda repressor-like DNA-binding domains"/>
    <property type="match status" value="1"/>
</dbReference>
<accession>A0A2B0Y6G8</accession>
<evidence type="ECO:0000313" key="2">
    <source>
        <dbReference type="EMBL" id="PFL71986.1"/>
    </source>
</evidence>
<evidence type="ECO:0000259" key="1">
    <source>
        <dbReference type="Pfam" id="PF01381"/>
    </source>
</evidence>